<proteinExistence type="predicted"/>
<dbReference type="RefSeq" id="XP_022466839.1">
    <property type="nucleotide sequence ID" value="XM_022610554.1"/>
</dbReference>
<dbReference type="GO" id="GO:0015275">
    <property type="term" value="F:stretch-activated, monoatomic cation-selective, calcium channel activity"/>
    <property type="evidence" value="ECO:0007669"/>
    <property type="project" value="EnsemblFungi"/>
</dbReference>
<dbReference type="PANTHER" id="PTHR39142:SF1">
    <property type="entry name" value="AEL197CP"/>
    <property type="match status" value="1"/>
</dbReference>
<dbReference type="Proteomes" id="UP000006310">
    <property type="component" value="Chromosome 11"/>
</dbReference>
<keyword evidence="3" id="KW-1185">Reference proteome</keyword>
<gene>
    <name evidence="2" type="primary">KNAG0K02310</name>
    <name evidence="2" type="ordered locus">KNAG_0K02310</name>
</gene>
<evidence type="ECO:0008006" key="4">
    <source>
        <dbReference type="Google" id="ProtNLM"/>
    </source>
</evidence>
<dbReference type="PANTHER" id="PTHR39142">
    <property type="entry name" value="MID1P"/>
    <property type="match status" value="1"/>
</dbReference>
<name>J7SAA7_HUIN7</name>
<dbReference type="GO" id="GO:0005783">
    <property type="term" value="C:endoplasmic reticulum"/>
    <property type="evidence" value="ECO:0007669"/>
    <property type="project" value="EnsemblFungi"/>
</dbReference>
<feature type="chain" id="PRO_5003796554" description="FZ domain-containing protein" evidence="1">
    <location>
        <begin position="19"/>
        <end position="533"/>
    </location>
</feature>
<dbReference type="eggNOG" id="ENOG502QTEW">
    <property type="taxonomic scope" value="Eukaryota"/>
</dbReference>
<dbReference type="GeneID" id="34528361"/>
<dbReference type="STRING" id="1071383.J7SAA7"/>
<reference evidence="3" key="2">
    <citation type="submission" date="2012-08" db="EMBL/GenBank/DDBJ databases">
        <title>Genome sequence of Kazachstania naganishii.</title>
        <authorList>
            <person name="Gordon J.L."/>
            <person name="Armisen D."/>
            <person name="Proux-Wera E."/>
            <person name="OhEigeartaigh S.S."/>
            <person name="Byrne K.P."/>
            <person name="Wolfe K.H."/>
        </authorList>
    </citation>
    <scope>NUCLEOTIDE SEQUENCE [LARGE SCALE GENOMIC DNA]</scope>
    <source>
        <strain evidence="3">ATCC MYA-139 / BCRC 22969 / CBS 8797 / CCRC 22969 / KCTC 17520 / NBRC 10181 / NCYC 3082</strain>
    </source>
</reference>
<feature type="signal peptide" evidence="1">
    <location>
        <begin position="1"/>
        <end position="18"/>
    </location>
</feature>
<accession>J7SAA7</accession>
<protein>
    <recommendedName>
        <fullName evidence="4">FZ domain-containing protein</fullName>
    </recommendedName>
</protein>
<reference evidence="2 3" key="1">
    <citation type="journal article" date="2011" name="Proc. Natl. Acad. Sci. U.S.A.">
        <title>Evolutionary erosion of yeast sex chromosomes by mating-type switching accidents.</title>
        <authorList>
            <person name="Gordon J.L."/>
            <person name="Armisen D."/>
            <person name="Proux-Wera E."/>
            <person name="Oheigeartaigh S.S."/>
            <person name="Byrne K.P."/>
            <person name="Wolfe K.H."/>
        </authorList>
    </citation>
    <scope>NUCLEOTIDE SEQUENCE [LARGE SCALE GENOMIC DNA]</scope>
    <source>
        <strain evidence="3">ATCC MYA-139 / BCRC 22969 / CBS 8797 / CCRC 22969 / KCTC 17520 / NBRC 10181 / NCYC 3082</strain>
    </source>
</reference>
<dbReference type="HOGENOM" id="CLU_018731_1_0_1"/>
<dbReference type="OMA" id="YEILPCI"/>
<dbReference type="GO" id="GO:0005886">
    <property type="term" value="C:plasma membrane"/>
    <property type="evidence" value="ECO:0007669"/>
    <property type="project" value="EnsemblFungi"/>
</dbReference>
<evidence type="ECO:0000313" key="3">
    <source>
        <dbReference type="Proteomes" id="UP000006310"/>
    </source>
</evidence>
<dbReference type="GO" id="GO:0098703">
    <property type="term" value="P:calcium ion import across plasma membrane"/>
    <property type="evidence" value="ECO:0007669"/>
    <property type="project" value="InterPro"/>
</dbReference>
<dbReference type="InterPro" id="IPR024338">
    <property type="entry name" value="MID1/Yam8"/>
</dbReference>
<keyword evidence="1" id="KW-0732">Signal</keyword>
<dbReference type="AlphaFoldDB" id="J7SAA7"/>
<evidence type="ECO:0000256" key="1">
    <source>
        <dbReference type="SAM" id="SignalP"/>
    </source>
</evidence>
<dbReference type="OrthoDB" id="5405745at2759"/>
<dbReference type="KEGG" id="kng:KNAG_0K02310"/>
<dbReference type="EMBL" id="HE978324">
    <property type="protein sequence ID" value="CCK72594.1"/>
    <property type="molecule type" value="Genomic_DNA"/>
</dbReference>
<sequence length="533" mass="59735">MWSALWLLCGLVFSAVHSWGVPRFDFDRYGALRSSTSIINSDNIAEWTPIVSELTPGKQDFYMFNISDKSSGLGFAPSYEILIFMSGNICSQPPFENASFNSLEVEVRLSYAFNDTIAVNASIGESVAFSSGYVEALEVCPLNVTDQTAFTKSQFSNLYVVVELYNTTSKLPLQVTPETAQMTWSYRLSISENDLVFQWDERSWLEVLDTDHNSALLMTGNVSADHHSQMGNVSVYDPSLYDIYIYTEEESTKLMQAQMNFSLCAVTNGNYLVTSANEVNVSSNMMENTLRVQKTIASSGNGVSEFFYVTGLNMSTSYVAYLTKKIGQRGNLSDVGGILFSNIEFTTAIDDSCSLIYGLDFCTDVMYSVPTSSLAAGNKTLMAETYDNIAKGVYANFSSALKLVSCDTELDARYSPLRTCEDCARSYRDWLCAVSIPRCTTRHSEYYLMRSKNDNRNAFINEYIRPIRNYYEILPCINMCYNLVSDCPSVFGFSCPSSNKNEELLLNSYNYFIEDSWDPTCNFLGNITHALKS</sequence>
<evidence type="ECO:0000313" key="2">
    <source>
        <dbReference type="EMBL" id="CCK72594.1"/>
    </source>
</evidence>
<organism evidence="2 3">
    <name type="scientific">Huiozyma naganishii (strain ATCC MYA-139 / BCRC 22969 / CBS 8797 / KCTC 17520 / NBRC 10181 / NCYC 3082 / Yp74L-3)</name>
    <name type="common">Yeast</name>
    <name type="synonym">Kazachstania naganishii</name>
    <dbReference type="NCBI Taxonomy" id="1071383"/>
    <lineage>
        <taxon>Eukaryota</taxon>
        <taxon>Fungi</taxon>
        <taxon>Dikarya</taxon>
        <taxon>Ascomycota</taxon>
        <taxon>Saccharomycotina</taxon>
        <taxon>Saccharomycetes</taxon>
        <taxon>Saccharomycetales</taxon>
        <taxon>Saccharomycetaceae</taxon>
        <taxon>Huiozyma</taxon>
    </lineage>
</organism>
<dbReference type="Pfam" id="PF12929">
    <property type="entry name" value="Mid1"/>
    <property type="match status" value="1"/>
</dbReference>